<accession>F0XBB0</accession>
<dbReference type="GeneID" id="25978413"/>
<protein>
    <submittedName>
        <fullName evidence="3">C6 zinc finger domain containing protein</fullName>
    </submittedName>
</protein>
<feature type="compositionally biased region" description="Acidic residues" evidence="2">
    <location>
        <begin position="566"/>
        <end position="583"/>
    </location>
</feature>
<dbReference type="Proteomes" id="UP000007796">
    <property type="component" value="Unassembled WGS sequence"/>
</dbReference>
<organism evidence="4">
    <name type="scientific">Grosmannia clavigera (strain kw1407 / UAMH 11150)</name>
    <name type="common">Blue stain fungus</name>
    <name type="synonym">Graphiocladiella clavigera</name>
    <dbReference type="NCBI Taxonomy" id="655863"/>
    <lineage>
        <taxon>Eukaryota</taxon>
        <taxon>Fungi</taxon>
        <taxon>Dikarya</taxon>
        <taxon>Ascomycota</taxon>
        <taxon>Pezizomycotina</taxon>
        <taxon>Sordariomycetes</taxon>
        <taxon>Sordariomycetidae</taxon>
        <taxon>Ophiostomatales</taxon>
        <taxon>Ophiostomataceae</taxon>
        <taxon>Leptographium</taxon>
    </lineage>
</organism>
<dbReference type="EMBL" id="GL629756">
    <property type="protein sequence ID" value="EFX04863.1"/>
    <property type="molecule type" value="Genomic_DNA"/>
</dbReference>
<keyword evidence="4" id="KW-1185">Reference proteome</keyword>
<dbReference type="CDD" id="cd00067">
    <property type="entry name" value="GAL4"/>
    <property type="match status" value="1"/>
</dbReference>
<keyword evidence="1" id="KW-0539">Nucleus</keyword>
<gene>
    <name evidence="3" type="ORF">CMQ_5125</name>
</gene>
<feature type="compositionally biased region" description="Low complexity" evidence="2">
    <location>
        <begin position="298"/>
        <end position="309"/>
    </location>
</feature>
<feature type="region of interest" description="Disordered" evidence="2">
    <location>
        <begin position="554"/>
        <end position="602"/>
    </location>
</feature>
<evidence type="ECO:0000313" key="3">
    <source>
        <dbReference type="EMBL" id="EFX04863.1"/>
    </source>
</evidence>
<dbReference type="SUPFAM" id="SSF57701">
    <property type="entry name" value="Zn2/Cys6 DNA-binding domain"/>
    <property type="match status" value="1"/>
</dbReference>
<dbReference type="OrthoDB" id="5958943at2759"/>
<feature type="compositionally biased region" description="Low complexity" evidence="2">
    <location>
        <begin position="220"/>
        <end position="229"/>
    </location>
</feature>
<evidence type="ECO:0000313" key="4">
    <source>
        <dbReference type="Proteomes" id="UP000007796"/>
    </source>
</evidence>
<dbReference type="InterPro" id="IPR036864">
    <property type="entry name" value="Zn2-C6_fun-type_DNA-bd_sf"/>
</dbReference>
<feature type="region of interest" description="Disordered" evidence="2">
    <location>
        <begin position="294"/>
        <end position="321"/>
    </location>
</feature>
<dbReference type="Gene3D" id="4.10.240.10">
    <property type="entry name" value="Zn(2)-C6 fungal-type DNA-binding domain"/>
    <property type="match status" value="1"/>
</dbReference>
<dbReference type="RefSeq" id="XP_014174345.1">
    <property type="nucleotide sequence ID" value="XM_014318870.1"/>
</dbReference>
<evidence type="ECO:0000256" key="2">
    <source>
        <dbReference type="SAM" id="MobiDB-lite"/>
    </source>
</evidence>
<feature type="compositionally biased region" description="Low complexity" evidence="2">
    <location>
        <begin position="584"/>
        <end position="593"/>
    </location>
</feature>
<proteinExistence type="predicted"/>
<dbReference type="HOGENOM" id="CLU_006237_0_0_1"/>
<dbReference type="GO" id="GO:0000981">
    <property type="term" value="F:DNA-binding transcription factor activity, RNA polymerase II-specific"/>
    <property type="evidence" value="ECO:0007669"/>
    <property type="project" value="InterPro"/>
</dbReference>
<name>F0XBB0_GROCL</name>
<dbReference type="STRING" id="655863.F0XBB0"/>
<sequence>MRRQNRSCDQCRKAKRACDAPSLQGNGPIAAADGDALGEECLPCSYCVRTNKRCTLNWARTQRQVAEAALAARAPELHRPKRKRTASTDVHLNAVRLVVSSVSAPPLAEACDSFQDGDADPLSSLNLHAGMPYWATDHPFLAFRDTSMAVMDSNTPLMSLPTWNMPFNMPLQPHFDPIVPQPVLDDAAMWSIPMLLQTMQTAASQQSFVNVSAASSQATATSSVAASSESEPDRRRSSSATSAVSSSSLEQLLATRANGRAISANLLQIYHDVLEHNFSCWITEATCPYKGWRREGVRGSASSSRSSNRQQTVVGRPRPQELGPQWSNRIYLRVKQLDQMAEAAGLIDITAKQSQASQRALDLVIMAFATQWAQGSSRQREAYAANFAVAAEQGDAANLTPDEFDRHLQRTLWEQARQALQASADVESYRMVCAELIFGFVQRPWSETDVSAMLGFGCGVDAGSHPARPTAPPLFPSRTHFLARLEDVLARDGPPIFTERAARKMHSLKYRFDRHEARGRSRVAAKDRATVGLLYWLAVMIDTIQASVHERPVVLADEDSQHDAAKEDDEEDGEDEYEDEVLDDLSSGSSQSSEGRFVTSVGNQDGSNNCGFPISTGLGTGLGNSGFVSNGTCLGNSGFVSTTPNHSRWRIDLFIQDNPECQPAKRQRWPCSYDDASLTIARSAPVKVLLYRYVHYLQKLLRSRRHVRRAPERTTAATRAAVAVEDTVRETLLVYRYWDETYGAFYRDVVQHYGSVPSRIRGWSVCIAAHWHLAAIMLADVLEELDGRGYGIEAARAVRQVANTVATMRRSSAVQLSDLARMATPFGFAPEISNFSPELVPGFSPGFAAGFAPDCSPNFAPSCPPDSCAAPDFHFAVLEGTILTEPWSMLLIQAFSRAGILLLREYDGHQPRFRCEDCVRALWLLGKKSDMARTAATVLSRAMRVDV</sequence>
<dbReference type="AlphaFoldDB" id="F0XBB0"/>
<dbReference type="eggNOG" id="ENOG502SHX1">
    <property type="taxonomic scope" value="Eukaryota"/>
</dbReference>
<reference evidence="3 4" key="1">
    <citation type="journal article" date="2011" name="Proc. Natl. Acad. Sci. U.S.A.">
        <title>Genome and transcriptome analyses of the mountain pine beetle-fungal symbiont Grosmannia clavigera, a lodgepole pine pathogen.</title>
        <authorList>
            <person name="DiGuistini S."/>
            <person name="Wang Y."/>
            <person name="Liao N.Y."/>
            <person name="Taylor G."/>
            <person name="Tanguay P."/>
            <person name="Feau N."/>
            <person name="Henrissat B."/>
            <person name="Chan S.K."/>
            <person name="Hesse-Orce U."/>
            <person name="Alamouti S.M."/>
            <person name="Tsui C.K.M."/>
            <person name="Docking R.T."/>
            <person name="Levasseur A."/>
            <person name="Haridas S."/>
            <person name="Robertson G."/>
            <person name="Birol I."/>
            <person name="Holt R.A."/>
            <person name="Marra M.A."/>
            <person name="Hamelin R.C."/>
            <person name="Hirst M."/>
            <person name="Jones S.J.M."/>
            <person name="Bohlmann J."/>
            <person name="Breuil C."/>
        </authorList>
    </citation>
    <scope>NUCLEOTIDE SEQUENCE [LARGE SCALE GENOMIC DNA]</scope>
    <source>
        <strain evidence="4">kw1407 / UAMH 11150</strain>
    </source>
</reference>
<dbReference type="InterPro" id="IPR001138">
    <property type="entry name" value="Zn2Cys6_DnaBD"/>
</dbReference>
<evidence type="ECO:0000256" key="1">
    <source>
        <dbReference type="ARBA" id="ARBA00023242"/>
    </source>
</evidence>
<feature type="region of interest" description="Disordered" evidence="2">
    <location>
        <begin position="220"/>
        <end position="243"/>
    </location>
</feature>
<dbReference type="InParanoid" id="F0XBB0"/>
<dbReference type="GO" id="GO:0008270">
    <property type="term" value="F:zinc ion binding"/>
    <property type="evidence" value="ECO:0007669"/>
    <property type="project" value="InterPro"/>
</dbReference>